<dbReference type="InterPro" id="IPR043502">
    <property type="entry name" value="DNA/RNA_pol_sf"/>
</dbReference>
<evidence type="ECO:0000313" key="3">
    <source>
        <dbReference type="EMBL" id="MBM3224464.1"/>
    </source>
</evidence>
<dbReference type="AlphaFoldDB" id="A0A937W095"/>
<comment type="similarity">
    <text evidence="1">Belongs to the bacterial reverse transcriptase family.</text>
</comment>
<proteinExistence type="inferred from homology"/>
<dbReference type="PANTHER" id="PTHR34047">
    <property type="entry name" value="NUCLEAR INTRON MATURASE 1, MITOCHONDRIAL-RELATED"/>
    <property type="match status" value="1"/>
</dbReference>
<name>A0A937W095_UNCTE</name>
<dbReference type="InterPro" id="IPR043128">
    <property type="entry name" value="Rev_trsase/Diguanyl_cyclase"/>
</dbReference>
<dbReference type="Pfam" id="PF00078">
    <property type="entry name" value="RVT_1"/>
    <property type="match status" value="1"/>
</dbReference>
<dbReference type="SUPFAM" id="SSF56672">
    <property type="entry name" value="DNA/RNA polymerases"/>
    <property type="match status" value="1"/>
</dbReference>
<dbReference type="InterPro" id="IPR000477">
    <property type="entry name" value="RT_dom"/>
</dbReference>
<dbReference type="InterPro" id="IPR051083">
    <property type="entry name" value="GrpII_Intron_Splice-Mob/Def"/>
</dbReference>
<dbReference type="Proteomes" id="UP000712673">
    <property type="component" value="Unassembled WGS sequence"/>
</dbReference>
<evidence type="ECO:0000259" key="2">
    <source>
        <dbReference type="PROSITE" id="PS50878"/>
    </source>
</evidence>
<organism evidence="3 4">
    <name type="scientific">Tectimicrobiota bacterium</name>
    <dbReference type="NCBI Taxonomy" id="2528274"/>
    <lineage>
        <taxon>Bacteria</taxon>
        <taxon>Pseudomonadati</taxon>
        <taxon>Nitrospinota/Tectimicrobiota group</taxon>
        <taxon>Candidatus Tectimicrobiota</taxon>
    </lineage>
</organism>
<dbReference type="PROSITE" id="PS50878">
    <property type="entry name" value="RT_POL"/>
    <property type="match status" value="1"/>
</dbReference>
<dbReference type="Gene3D" id="3.30.70.270">
    <property type="match status" value="1"/>
</dbReference>
<evidence type="ECO:0000313" key="4">
    <source>
        <dbReference type="Proteomes" id="UP000712673"/>
    </source>
</evidence>
<comment type="caution">
    <text evidence="3">The sequence shown here is derived from an EMBL/GenBank/DDBJ whole genome shotgun (WGS) entry which is preliminary data.</text>
</comment>
<reference evidence="3" key="1">
    <citation type="submission" date="2019-03" db="EMBL/GenBank/DDBJ databases">
        <title>Lake Tanganyika Metagenome-Assembled Genomes (MAGs).</title>
        <authorList>
            <person name="Tran P."/>
        </authorList>
    </citation>
    <scope>NUCLEOTIDE SEQUENCE</scope>
    <source>
        <strain evidence="3">K_DeepCast_65m_m2_066</strain>
    </source>
</reference>
<feature type="domain" description="Reverse transcriptase" evidence="2">
    <location>
        <begin position="1"/>
        <end position="309"/>
    </location>
</feature>
<dbReference type="CDD" id="cd01651">
    <property type="entry name" value="RT_G2_intron"/>
    <property type="match status" value="1"/>
</dbReference>
<evidence type="ECO:0000256" key="1">
    <source>
        <dbReference type="ARBA" id="ARBA00034120"/>
    </source>
</evidence>
<dbReference type="EMBL" id="VGLS01000333">
    <property type="protein sequence ID" value="MBM3224464.1"/>
    <property type="molecule type" value="Genomic_DNA"/>
</dbReference>
<sequence>MVARNTVAWSEVGRSLSCKVSCIPMRLAYFHLTSKRVYRLQRQWELPRWGNLSFLSALNGGASRKDCGELFTLQDALLTQRYRPGPYTTFTIHEPKTRLISAAPYRDRVVHHALCNVIEPLFERTFIDDSYSCRQGKGTHAAVERFSRYCRQYRYVLKADIAQYFPSIDHDILYTILCRTIRDTRTRWLLRQIIDASNPQPPALYYFPGDDLFTPTTRRKGLPIGNLTSQLFANIYLNGFDHFIKETLRCRAYLRYCDDFVVFGDTPRALWQVHTAMATSLAGLRLRLHATKCQVMRTQDGIDFLGYRIFPSHRLLRRSTARRFMRRLRVQRTLYDRGVLRLAPIHHSVQSWLGHASHARTYGLRRQI</sequence>
<accession>A0A937W095</accession>
<gene>
    <name evidence="3" type="ORF">FJZ47_11775</name>
</gene>
<dbReference type="PANTHER" id="PTHR34047:SF8">
    <property type="entry name" value="PROTEIN YKFC"/>
    <property type="match status" value="1"/>
</dbReference>
<protein>
    <submittedName>
        <fullName evidence="3">RNA-dependent DNA polymerase</fullName>
    </submittedName>
</protein>